<accession>A0ABS3N5Q4</accession>
<sequence length="215" mass="25180">MDNIVHFQTLRKEKEDQLSTYVVQHTAMIKSYVDRQVNIREKVKAKYIFSEKVGCERSSVFTKIEEQLFLDWFTFDYLTIKGTTIYQSFVDHSSNKRHSLDAVVHALFMASVLEPFKVIKSNDGHIHAEKLLTGERCTIKTFSKNKMVNGEDIIFLRSVPVFDKLLCISEIFVQCDQKTISNLVSHFEKSKDSWRTFLKKFSIKYSWNRDASVEK</sequence>
<dbReference type="EMBL" id="JAGDEL010000012">
    <property type="protein sequence ID" value="MBO1513203.1"/>
    <property type="molecule type" value="Genomic_DNA"/>
</dbReference>
<name>A0ABS3N5Q4_9BACI</name>
<protein>
    <submittedName>
        <fullName evidence="1">Uncharacterized protein</fullName>
    </submittedName>
</protein>
<dbReference type="Proteomes" id="UP000663981">
    <property type="component" value="Unassembled WGS sequence"/>
</dbReference>
<organism evidence="1 2">
    <name type="scientific">Metabacillus bambusae</name>
    <dbReference type="NCBI Taxonomy" id="2795218"/>
    <lineage>
        <taxon>Bacteria</taxon>
        <taxon>Bacillati</taxon>
        <taxon>Bacillota</taxon>
        <taxon>Bacilli</taxon>
        <taxon>Bacillales</taxon>
        <taxon>Bacillaceae</taxon>
        <taxon>Metabacillus</taxon>
    </lineage>
</organism>
<evidence type="ECO:0000313" key="2">
    <source>
        <dbReference type="Proteomes" id="UP000663981"/>
    </source>
</evidence>
<evidence type="ECO:0000313" key="1">
    <source>
        <dbReference type="EMBL" id="MBO1513203.1"/>
    </source>
</evidence>
<comment type="caution">
    <text evidence="1">The sequence shown here is derived from an EMBL/GenBank/DDBJ whole genome shotgun (WGS) entry which is preliminary data.</text>
</comment>
<gene>
    <name evidence="1" type="ORF">I7822_16260</name>
</gene>
<proteinExistence type="predicted"/>
<dbReference type="RefSeq" id="WP_207980094.1">
    <property type="nucleotide sequence ID" value="NZ_JAGDEL010000012.1"/>
</dbReference>
<reference evidence="1 2" key="1">
    <citation type="submission" date="2021-03" db="EMBL/GenBank/DDBJ databases">
        <title>Whole genome sequence of Metabacillus bambusae BG109.</title>
        <authorList>
            <person name="Jeong J.W."/>
        </authorList>
    </citation>
    <scope>NUCLEOTIDE SEQUENCE [LARGE SCALE GENOMIC DNA]</scope>
    <source>
        <strain evidence="1 2">BG109</strain>
    </source>
</reference>
<keyword evidence="2" id="KW-1185">Reference proteome</keyword>